<dbReference type="RefSeq" id="WP_036882466.1">
    <property type="nucleotide sequence ID" value="NZ_JRNR01000015.1"/>
</dbReference>
<dbReference type="Proteomes" id="UP000029538">
    <property type="component" value="Unassembled WGS sequence"/>
</dbReference>
<accession>A0A096CXL9</accession>
<dbReference type="AlphaFoldDB" id="A0A096CXL9"/>
<evidence type="ECO:0000313" key="1">
    <source>
        <dbReference type="EMBL" id="KGF50069.1"/>
    </source>
</evidence>
<protein>
    <submittedName>
        <fullName evidence="1">Uncharacterized protein</fullName>
    </submittedName>
</protein>
<name>A0A096CXL9_9BACT</name>
<reference evidence="1 2" key="1">
    <citation type="submission" date="2014-07" db="EMBL/GenBank/DDBJ databases">
        <authorList>
            <person name="McCorrison J."/>
            <person name="Sanka R."/>
            <person name="Torralba M."/>
            <person name="Gillis M."/>
            <person name="Haft D.H."/>
            <person name="Methe B."/>
            <person name="Sutton G."/>
            <person name="Nelson K.E."/>
        </authorList>
    </citation>
    <scope>NUCLEOTIDE SEQUENCE [LARGE SCALE GENOMIC DNA]</scope>
    <source>
        <strain evidence="1 2">DNF00882</strain>
    </source>
</reference>
<comment type="caution">
    <text evidence="1">The sequence shown here is derived from an EMBL/GenBank/DDBJ whole genome shotgun (WGS) entry which is preliminary data.</text>
</comment>
<gene>
    <name evidence="1" type="ORF">HMPREF0654_02745</name>
</gene>
<sequence>MKYPRVDVFKRIKHIPTYQEFFIVDTMRPNRPKYSKCWKTKQQADAYARRELAFLKKEGYEKVVYNSMMIDLSKFIR</sequence>
<evidence type="ECO:0000313" key="2">
    <source>
        <dbReference type="Proteomes" id="UP000029538"/>
    </source>
</evidence>
<organism evidence="1 2">
    <name type="scientific">Prevotella disiens DNF00882</name>
    <dbReference type="NCBI Taxonomy" id="1401075"/>
    <lineage>
        <taxon>Bacteria</taxon>
        <taxon>Pseudomonadati</taxon>
        <taxon>Bacteroidota</taxon>
        <taxon>Bacteroidia</taxon>
        <taxon>Bacteroidales</taxon>
        <taxon>Prevotellaceae</taxon>
        <taxon>Prevotella</taxon>
    </lineage>
</organism>
<proteinExistence type="predicted"/>
<dbReference type="EMBL" id="JRNR01000015">
    <property type="protein sequence ID" value="KGF50069.1"/>
    <property type="molecule type" value="Genomic_DNA"/>
</dbReference>